<dbReference type="RefSeq" id="WP_345236065.1">
    <property type="nucleotide sequence ID" value="NZ_BAABGZ010000022.1"/>
</dbReference>
<name>A0ABP8IEF5_9BACT</name>
<reference evidence="3" key="1">
    <citation type="journal article" date="2019" name="Int. J. Syst. Evol. Microbiol.">
        <title>The Global Catalogue of Microorganisms (GCM) 10K type strain sequencing project: providing services to taxonomists for standard genome sequencing and annotation.</title>
        <authorList>
            <consortium name="The Broad Institute Genomics Platform"/>
            <consortium name="The Broad Institute Genome Sequencing Center for Infectious Disease"/>
            <person name="Wu L."/>
            <person name="Ma J."/>
        </authorList>
    </citation>
    <scope>NUCLEOTIDE SEQUENCE [LARGE SCALE GENOMIC DNA]</scope>
    <source>
        <strain evidence="3">JCM 17923</strain>
    </source>
</reference>
<evidence type="ECO:0000256" key="1">
    <source>
        <dbReference type="SAM" id="Phobius"/>
    </source>
</evidence>
<dbReference type="EMBL" id="BAABGZ010000022">
    <property type="protein sequence ID" value="GAA4357180.1"/>
    <property type="molecule type" value="Genomic_DNA"/>
</dbReference>
<comment type="caution">
    <text evidence="2">The sequence shown here is derived from an EMBL/GenBank/DDBJ whole genome shotgun (WGS) entry which is preliminary data.</text>
</comment>
<keyword evidence="1" id="KW-0472">Membrane</keyword>
<feature type="transmembrane region" description="Helical" evidence="1">
    <location>
        <begin position="18"/>
        <end position="42"/>
    </location>
</feature>
<dbReference type="Proteomes" id="UP001501153">
    <property type="component" value="Unassembled WGS sequence"/>
</dbReference>
<organism evidence="2 3">
    <name type="scientific">Hymenobacter saemangeumensis</name>
    <dbReference type="NCBI Taxonomy" id="1084522"/>
    <lineage>
        <taxon>Bacteria</taxon>
        <taxon>Pseudomonadati</taxon>
        <taxon>Bacteroidota</taxon>
        <taxon>Cytophagia</taxon>
        <taxon>Cytophagales</taxon>
        <taxon>Hymenobacteraceae</taxon>
        <taxon>Hymenobacter</taxon>
    </lineage>
</organism>
<keyword evidence="3" id="KW-1185">Reference proteome</keyword>
<accession>A0ABP8IEF5</accession>
<keyword evidence="1" id="KW-1133">Transmembrane helix</keyword>
<evidence type="ECO:0000313" key="2">
    <source>
        <dbReference type="EMBL" id="GAA4357180.1"/>
    </source>
</evidence>
<gene>
    <name evidence="2" type="ORF">GCM10023185_21720</name>
</gene>
<proteinExistence type="predicted"/>
<sequence length="236" mass="26766">MHADFSPLYLPRRHRRRLLFPPGLLALAGLLWVGCVALGPWLNELQPKRVLQLTMPIVLSQGMPKNELDLGFYMPSPAEAQVYGPWLNASFTGNLESDTREQVRVAALISTMRIHTDSGVRILFFPGSHYEQLVFVLNELAGNNIRRYWVDFHKSPWSINAIKISDKPAPISKQEFFPFCGTVSYTPPTRSPSGLQLSNEANNPRQGTLLQSEWRPTMWLLAAIAALSTWRMVRRP</sequence>
<protein>
    <submittedName>
        <fullName evidence="2">Uncharacterized protein</fullName>
    </submittedName>
</protein>
<keyword evidence="1" id="KW-0812">Transmembrane</keyword>
<evidence type="ECO:0000313" key="3">
    <source>
        <dbReference type="Proteomes" id="UP001501153"/>
    </source>
</evidence>